<evidence type="ECO:0000313" key="2">
    <source>
        <dbReference type="Proteomes" id="UP000762676"/>
    </source>
</evidence>
<sequence>MQRVWHGDQRKKDQDDVHWVGRDTKALTITMGKSVYEQVKKYSCLGYMITEDVATLKEIQIRTETTRQKCWENKEMLRRNIGLNTKKIIMACYVISVFNYGCKAWTYSKTVQKNLRRFRSLKSSATGDFSRSHGQKRKTTKKL</sequence>
<reference evidence="1 2" key="1">
    <citation type="journal article" date="2021" name="Elife">
        <title>Chloroplast acquisition without the gene transfer in kleptoplastic sea slugs, Plakobranchus ocellatus.</title>
        <authorList>
            <person name="Maeda T."/>
            <person name="Takahashi S."/>
            <person name="Yoshida T."/>
            <person name="Shimamura S."/>
            <person name="Takaki Y."/>
            <person name="Nagai Y."/>
            <person name="Toyoda A."/>
            <person name="Suzuki Y."/>
            <person name="Arimoto A."/>
            <person name="Ishii H."/>
            <person name="Satoh N."/>
            <person name="Nishiyama T."/>
            <person name="Hasebe M."/>
            <person name="Maruyama T."/>
            <person name="Minagawa J."/>
            <person name="Obokata J."/>
            <person name="Shigenobu S."/>
        </authorList>
    </citation>
    <scope>NUCLEOTIDE SEQUENCE [LARGE SCALE GENOMIC DNA]</scope>
</reference>
<accession>A0AAV4INJ5</accession>
<name>A0AAV4INJ5_9GAST</name>
<dbReference type="EMBL" id="BMAT01009673">
    <property type="protein sequence ID" value="GFS11413.1"/>
    <property type="molecule type" value="Genomic_DNA"/>
</dbReference>
<dbReference type="AlphaFoldDB" id="A0AAV4INJ5"/>
<dbReference type="Proteomes" id="UP000762676">
    <property type="component" value="Unassembled WGS sequence"/>
</dbReference>
<organism evidence="1 2">
    <name type="scientific">Elysia marginata</name>
    <dbReference type="NCBI Taxonomy" id="1093978"/>
    <lineage>
        <taxon>Eukaryota</taxon>
        <taxon>Metazoa</taxon>
        <taxon>Spiralia</taxon>
        <taxon>Lophotrochozoa</taxon>
        <taxon>Mollusca</taxon>
        <taxon>Gastropoda</taxon>
        <taxon>Heterobranchia</taxon>
        <taxon>Euthyneura</taxon>
        <taxon>Panpulmonata</taxon>
        <taxon>Sacoglossa</taxon>
        <taxon>Placobranchoidea</taxon>
        <taxon>Plakobranchidae</taxon>
        <taxon>Elysia</taxon>
    </lineage>
</organism>
<gene>
    <name evidence="1" type="ORF">ElyMa_004833600</name>
</gene>
<proteinExistence type="predicted"/>
<protein>
    <submittedName>
        <fullName evidence="1">UDP-glucuronosyltransferase 2A1-like</fullName>
    </submittedName>
</protein>
<evidence type="ECO:0000313" key="1">
    <source>
        <dbReference type="EMBL" id="GFS11413.1"/>
    </source>
</evidence>
<keyword evidence="2" id="KW-1185">Reference proteome</keyword>
<comment type="caution">
    <text evidence="1">The sequence shown here is derived from an EMBL/GenBank/DDBJ whole genome shotgun (WGS) entry which is preliminary data.</text>
</comment>